<feature type="repeat" description="PPR" evidence="3">
    <location>
        <begin position="860"/>
        <end position="894"/>
    </location>
</feature>
<evidence type="ECO:0000256" key="1">
    <source>
        <dbReference type="ARBA" id="ARBA00007626"/>
    </source>
</evidence>
<feature type="repeat" description="PPR" evidence="3">
    <location>
        <begin position="482"/>
        <end position="516"/>
    </location>
</feature>
<accession>A0A678WDJ8</accession>
<name>A0A678WDJ8_SALMI</name>
<feature type="repeat" description="PPR" evidence="3">
    <location>
        <begin position="275"/>
        <end position="309"/>
    </location>
</feature>
<organism evidence="4">
    <name type="scientific">Salvia miltiorrhiza</name>
    <name type="common">Chinese sage</name>
    <dbReference type="NCBI Taxonomy" id="226208"/>
    <lineage>
        <taxon>Eukaryota</taxon>
        <taxon>Viridiplantae</taxon>
        <taxon>Streptophyta</taxon>
        <taxon>Embryophyta</taxon>
        <taxon>Tracheophyta</taxon>
        <taxon>Spermatophyta</taxon>
        <taxon>Magnoliopsida</taxon>
        <taxon>eudicotyledons</taxon>
        <taxon>Gunneridae</taxon>
        <taxon>Pentapetalae</taxon>
        <taxon>asterids</taxon>
        <taxon>lamiids</taxon>
        <taxon>Lamiales</taxon>
        <taxon>Lamiaceae</taxon>
        <taxon>Nepetoideae</taxon>
        <taxon>Mentheae</taxon>
        <taxon>Salviinae</taxon>
        <taxon>Salvia</taxon>
        <taxon>Salvia incertae sedis</taxon>
    </lineage>
</organism>
<dbReference type="Pfam" id="PF01535">
    <property type="entry name" value="PPR"/>
    <property type="match status" value="8"/>
</dbReference>
<protein>
    <submittedName>
        <fullName evidence="4">Pentatricopeptide repeat protein</fullName>
    </submittedName>
</protein>
<keyword evidence="2" id="KW-0677">Repeat</keyword>
<evidence type="ECO:0000313" key="4">
    <source>
        <dbReference type="EMBL" id="AYM00722.1"/>
    </source>
</evidence>
<feature type="repeat" description="PPR" evidence="3">
    <location>
        <begin position="240"/>
        <end position="274"/>
    </location>
</feature>
<feature type="repeat" description="PPR" evidence="3">
    <location>
        <begin position="719"/>
        <end position="753"/>
    </location>
</feature>
<feature type="repeat" description="PPR" evidence="3">
    <location>
        <begin position="930"/>
        <end position="964"/>
    </location>
</feature>
<evidence type="ECO:0000256" key="2">
    <source>
        <dbReference type="ARBA" id="ARBA00022737"/>
    </source>
</evidence>
<sequence>MKNLFKCGILNSNSYKILSNSQFLSPRVFQLFYISNLSSNPHKNSKKLGKNGDLNKPGDPLFDEILRIMDTEGIEFDRNSPRVFSAMKDINFEGNAASLESSPCRPKGVCGNADQKKDHSFPLEDSGSRVSDEIESMEVGLIVLRVIETVRCENALLSMEERLENAGCRYSEEVVVNVLKKCFKVPHLALRFFNWVKLREGFRHTTNTFNVMINVAGEAEEFGLVEELVEEMGKTSCEKNLKTWTILVSHYGSRKCVGKALLVFEEMKRAGVEPDAIAYRTMLRALCNARKADLALEFYKDMVRNEVNLDVDLYKQLVKCFSLCGNIDAAHLVGEDLIKLEIPKPQVYGIMLKSFCIAGKITESLELIRDLRNKDVSLETGMFEALVRGLCSRDRIADAMEILEIMKRRNVFDQNIYGILISAYLGRNQVSEAFGLFQEAKGYGNVLVSTYTNLMQHCFWKNEFHKGLELYSEMLRLGLRLDSVAITAVAAGYIQQNRISEALEVFKGMNEMGITPASKSYTILIKEVCKICKADEVVEVLNEMQVCKLSSLDDILSEVRSYLEKKGEVEKLNAIRSIKEKNVDHRSNQSELTENTDTNPVLLRRPACFVESETRLNDRPHAQEVCQILSSLDDWCSIQENLEKLRFQFTPDLVVEVLRSCSLNIGIALKFFAWIGKQPDYSHNEQSYNMAMKIAGQGKNFKQMRSLFYEMRRRGCSITADTWTIMIMQYGRTGLTDLALSSFKEMKLSTCKPTKSTYSSLIASLCGKKGRKVDEAIQIYEEMVQAGRAPDKELLEAYVGCLCEVNKLSDARRCVESLHRFGFSTPLSYSLYVRALCRAGKLDDALALVDEVGCEKNLLQQYTYGSLVHGLLRGGRVEEALGKINGMKQLGFHPTVHVYTSLIIHFLKERDINRALATLEEMKEQGLQPTVVTYSALMCGYVRLGKVGDAWEVFRRLKQKGPLPDFKTYSMFIDCLCRAGESEDAFTLIPEMLRDGIVPSTVNFRTVVYGLNREGKADLARAVLKKKLDLKRRRQVVT</sequence>
<proteinExistence type="evidence at transcript level"/>
<dbReference type="InterPro" id="IPR002885">
    <property type="entry name" value="PPR_rpt"/>
</dbReference>
<feature type="repeat" description="PPR" evidence="3">
    <location>
        <begin position="965"/>
        <end position="999"/>
    </location>
</feature>
<comment type="similarity">
    <text evidence="1">Belongs to the PPR family. P subfamily.</text>
</comment>
<feature type="repeat" description="PPR" evidence="3">
    <location>
        <begin position="754"/>
        <end position="790"/>
    </location>
</feature>
<dbReference type="PROSITE" id="PS51375">
    <property type="entry name" value="PPR"/>
    <property type="match status" value="11"/>
</dbReference>
<dbReference type="AlphaFoldDB" id="A0A678WDJ8"/>
<dbReference type="Gene3D" id="1.25.40.10">
    <property type="entry name" value="Tetratricopeptide repeat domain"/>
    <property type="match status" value="6"/>
</dbReference>
<feature type="repeat" description="PPR" evidence="3">
    <location>
        <begin position="684"/>
        <end position="718"/>
    </location>
</feature>
<feature type="repeat" description="PPR" evidence="3">
    <location>
        <begin position="895"/>
        <end position="929"/>
    </location>
</feature>
<dbReference type="PANTHER" id="PTHR47936">
    <property type="entry name" value="PPR_LONG DOMAIN-CONTAINING PROTEIN"/>
    <property type="match status" value="1"/>
</dbReference>
<reference evidence="4" key="2">
    <citation type="submission" date="2018-02" db="EMBL/GenBank/DDBJ databases">
        <authorList>
            <person name="Li H.Q."/>
            <person name="Lu S.F."/>
        </authorList>
    </citation>
    <scope>NUCLEOTIDE SEQUENCE</scope>
</reference>
<feature type="repeat" description="PPR" evidence="3">
    <location>
        <begin position="344"/>
        <end position="378"/>
    </location>
</feature>
<dbReference type="EMBL" id="MH004722">
    <property type="protein sequence ID" value="AYM00722.1"/>
    <property type="molecule type" value="mRNA"/>
</dbReference>
<dbReference type="Pfam" id="PF13041">
    <property type="entry name" value="PPR_2"/>
    <property type="match status" value="4"/>
</dbReference>
<dbReference type="NCBIfam" id="TIGR00756">
    <property type="entry name" value="PPR"/>
    <property type="match status" value="9"/>
</dbReference>
<reference evidence="4" key="1">
    <citation type="journal article" date="2018" name="Molecules">
        <title>The Pentatricopeptide Repeat Gene Family in Salvia miltiorrhiza: Genome-Wide Characterization and Expression Analysis.</title>
        <authorList>
            <person name="Li H."/>
            <person name="Li C."/>
            <person name="Deng Y."/>
            <person name="Jiang X."/>
            <person name="Lu S."/>
        </authorList>
    </citation>
    <scope>NUCLEOTIDE SEQUENCE</scope>
</reference>
<dbReference type="SUPFAM" id="SSF48452">
    <property type="entry name" value="TPR-like"/>
    <property type="match status" value="1"/>
</dbReference>
<dbReference type="InterPro" id="IPR011990">
    <property type="entry name" value="TPR-like_helical_dom_sf"/>
</dbReference>
<evidence type="ECO:0000256" key="3">
    <source>
        <dbReference type="PROSITE-ProRule" id="PRU00708"/>
    </source>
</evidence>
<dbReference type="PANTHER" id="PTHR47936:SF1">
    <property type="entry name" value="PENTATRICOPEPTIDE REPEAT-CONTAINING PROTEIN GUN1, CHLOROPLASTIC"/>
    <property type="match status" value="1"/>
</dbReference>